<name>A0A200Q5A5_MACCD</name>
<dbReference type="InterPro" id="IPR032872">
    <property type="entry name" value="WAK_assoc_C"/>
</dbReference>
<evidence type="ECO:0000256" key="9">
    <source>
        <dbReference type="ARBA" id="ARBA00022989"/>
    </source>
</evidence>
<keyword evidence="3" id="KW-0808">Transferase</keyword>
<keyword evidence="4 13" id="KW-0812">Transmembrane</keyword>
<dbReference type="Gene3D" id="1.10.510.10">
    <property type="entry name" value="Transferase(Phosphotransferase) domain 1"/>
    <property type="match status" value="1"/>
</dbReference>
<keyword evidence="7 15" id="KW-0418">Kinase</keyword>
<evidence type="ECO:0000256" key="10">
    <source>
        <dbReference type="ARBA" id="ARBA00023136"/>
    </source>
</evidence>
<evidence type="ECO:0000313" key="16">
    <source>
        <dbReference type="Proteomes" id="UP000195402"/>
    </source>
</evidence>
<evidence type="ECO:0000256" key="12">
    <source>
        <dbReference type="PROSITE-ProRule" id="PRU10141"/>
    </source>
</evidence>
<dbReference type="AlphaFoldDB" id="A0A200Q5A5"/>
<accession>A0A200Q5A5</accession>
<dbReference type="PROSITE" id="PS00108">
    <property type="entry name" value="PROTEIN_KINASE_ST"/>
    <property type="match status" value="1"/>
</dbReference>
<proteinExistence type="predicted"/>
<dbReference type="PROSITE" id="PS00107">
    <property type="entry name" value="PROTEIN_KINASE_ATP"/>
    <property type="match status" value="1"/>
</dbReference>
<feature type="domain" description="Protein kinase" evidence="14">
    <location>
        <begin position="371"/>
        <end position="651"/>
    </location>
</feature>
<dbReference type="Pfam" id="PF14380">
    <property type="entry name" value="WAK_assoc"/>
    <property type="match status" value="1"/>
</dbReference>
<feature type="transmembrane region" description="Helical" evidence="13">
    <location>
        <begin position="292"/>
        <end position="310"/>
    </location>
</feature>
<comment type="caution">
    <text evidence="15">The sequence shown here is derived from an EMBL/GenBank/DDBJ whole genome shotgun (WGS) entry which is preliminary data.</text>
</comment>
<keyword evidence="8 12" id="KW-0067">ATP-binding</keyword>
<dbReference type="PROSITE" id="PS50011">
    <property type="entry name" value="PROTEIN_KINASE_DOM"/>
    <property type="match status" value="1"/>
</dbReference>
<dbReference type="GO" id="GO:0005886">
    <property type="term" value="C:plasma membrane"/>
    <property type="evidence" value="ECO:0007669"/>
    <property type="project" value="UniProtKB-ARBA"/>
</dbReference>
<dbReference type="SMART" id="SM00220">
    <property type="entry name" value="S_TKc"/>
    <property type="match status" value="1"/>
</dbReference>
<dbReference type="OrthoDB" id="4062651at2759"/>
<dbReference type="InterPro" id="IPR001245">
    <property type="entry name" value="Ser-Thr/Tyr_kinase_cat_dom"/>
</dbReference>
<keyword evidence="10 13" id="KW-0472">Membrane</keyword>
<evidence type="ECO:0000256" key="2">
    <source>
        <dbReference type="ARBA" id="ARBA00022527"/>
    </source>
</evidence>
<keyword evidence="16" id="KW-1185">Reference proteome</keyword>
<dbReference type="STRING" id="56857.A0A200Q5A5"/>
<keyword evidence="5" id="KW-0732">Signal</keyword>
<reference evidence="15 16" key="1">
    <citation type="journal article" date="2017" name="Mol. Plant">
        <title>The Genome of Medicinal Plant Macleaya cordata Provides New Insights into Benzylisoquinoline Alkaloids Metabolism.</title>
        <authorList>
            <person name="Liu X."/>
            <person name="Liu Y."/>
            <person name="Huang P."/>
            <person name="Ma Y."/>
            <person name="Qing Z."/>
            <person name="Tang Q."/>
            <person name="Cao H."/>
            <person name="Cheng P."/>
            <person name="Zheng Y."/>
            <person name="Yuan Z."/>
            <person name="Zhou Y."/>
            <person name="Liu J."/>
            <person name="Tang Z."/>
            <person name="Zhuo Y."/>
            <person name="Zhang Y."/>
            <person name="Yu L."/>
            <person name="Huang J."/>
            <person name="Yang P."/>
            <person name="Peng Q."/>
            <person name="Zhang J."/>
            <person name="Jiang W."/>
            <person name="Zhang Z."/>
            <person name="Lin K."/>
            <person name="Ro D.K."/>
            <person name="Chen X."/>
            <person name="Xiong X."/>
            <person name="Shang Y."/>
            <person name="Huang S."/>
            <person name="Zeng J."/>
        </authorList>
    </citation>
    <scope>NUCLEOTIDE SEQUENCE [LARGE SCALE GENOMIC DNA]</scope>
    <source>
        <strain evidence="16">cv. BLH2017</strain>
        <tissue evidence="15">Root</tissue>
    </source>
</reference>
<evidence type="ECO:0000256" key="7">
    <source>
        <dbReference type="ARBA" id="ARBA00022777"/>
    </source>
</evidence>
<gene>
    <name evidence="15" type="ORF">BVC80_263g9</name>
</gene>
<protein>
    <submittedName>
        <fullName evidence="15">Protein kinase domain</fullName>
    </submittedName>
</protein>
<feature type="binding site" evidence="12">
    <location>
        <position position="399"/>
    </location>
    <ligand>
        <name>ATP</name>
        <dbReference type="ChEBI" id="CHEBI:30616"/>
    </ligand>
</feature>
<dbReference type="GO" id="GO:0005524">
    <property type="term" value="F:ATP binding"/>
    <property type="evidence" value="ECO:0007669"/>
    <property type="project" value="UniProtKB-UniRule"/>
</dbReference>
<dbReference type="InParanoid" id="A0A200Q5A5"/>
<organism evidence="15 16">
    <name type="scientific">Macleaya cordata</name>
    <name type="common">Five-seeded plume-poppy</name>
    <name type="synonym">Bocconia cordata</name>
    <dbReference type="NCBI Taxonomy" id="56857"/>
    <lineage>
        <taxon>Eukaryota</taxon>
        <taxon>Viridiplantae</taxon>
        <taxon>Streptophyta</taxon>
        <taxon>Embryophyta</taxon>
        <taxon>Tracheophyta</taxon>
        <taxon>Spermatophyta</taxon>
        <taxon>Magnoliopsida</taxon>
        <taxon>Ranunculales</taxon>
        <taxon>Papaveraceae</taxon>
        <taxon>Papaveroideae</taxon>
        <taxon>Macleaya</taxon>
    </lineage>
</organism>
<dbReference type="Proteomes" id="UP000195402">
    <property type="component" value="Unassembled WGS sequence"/>
</dbReference>
<dbReference type="FunFam" id="1.10.510.10:FF:000161">
    <property type="entry name" value="Wall-associated receptor kinase-like 20"/>
    <property type="match status" value="1"/>
</dbReference>
<keyword evidence="6 12" id="KW-0547">Nucleotide-binding</keyword>
<evidence type="ECO:0000256" key="13">
    <source>
        <dbReference type="SAM" id="Phobius"/>
    </source>
</evidence>
<dbReference type="InterPro" id="IPR000719">
    <property type="entry name" value="Prot_kinase_dom"/>
</dbReference>
<dbReference type="InterPro" id="IPR025287">
    <property type="entry name" value="WAK_GUB"/>
</dbReference>
<dbReference type="PANTHER" id="PTHR46008">
    <property type="entry name" value="LEAF RUST 10 DISEASE-RESISTANCE LOCUS RECEPTOR-LIKE PROTEIN KINASE-LIKE 1.4"/>
    <property type="match status" value="1"/>
</dbReference>
<evidence type="ECO:0000256" key="1">
    <source>
        <dbReference type="ARBA" id="ARBA00004167"/>
    </source>
</evidence>
<dbReference type="InterPro" id="IPR011009">
    <property type="entry name" value="Kinase-like_dom_sf"/>
</dbReference>
<dbReference type="EMBL" id="MVGT01003032">
    <property type="protein sequence ID" value="OVA05680.1"/>
    <property type="molecule type" value="Genomic_DNA"/>
</dbReference>
<dbReference type="GO" id="GO:0004674">
    <property type="term" value="F:protein serine/threonine kinase activity"/>
    <property type="evidence" value="ECO:0007669"/>
    <property type="project" value="UniProtKB-KW"/>
</dbReference>
<dbReference type="PANTHER" id="PTHR46008:SF2">
    <property type="entry name" value="LEAF RUST 10 DISEASE-RESISTANCE LOCUS RECEPTOR-LIKE PROTEIN KINASE-LIKE 1.4"/>
    <property type="match status" value="1"/>
</dbReference>
<dbReference type="OMA" id="PDADMCI"/>
<evidence type="ECO:0000259" key="14">
    <source>
        <dbReference type="PROSITE" id="PS50011"/>
    </source>
</evidence>
<dbReference type="Pfam" id="PF13947">
    <property type="entry name" value="GUB_WAK_bind"/>
    <property type="match status" value="1"/>
</dbReference>
<comment type="subcellular location">
    <subcellularLocation>
        <location evidence="1">Membrane</location>
        <topology evidence="1">Single-pass membrane protein</topology>
    </subcellularLocation>
</comment>
<sequence length="813" mass="90178">MHPQYQYRHQLLSSFPPLIFIFLLIFLIHINNLMIIFSSAQDDHERYKSCSRPFECGDFTASYPFWGQDRPEYCGHPDFKLDCIKNIPSINDTASQRYSILSMNNETQILNIALMDILEGICPAQSSSSSSSSNFISNFPLLEFTSASQNLTLLYGCTLNLQSLMQGAVFNFTCSVNRVPRDLYITGFVGPITPGIESMGNCNKDSVVVPVLKTAAAEFWRNPSNEGVGGVVRKGFEVRWIMDDTPCRRCVHSGGQCGYTDPSNPFICFCSNGRRSETSCPPSGSAASPPTSISAGFVVILLLCSSFLIYRRRRSNKLLLISSSSPILLSKNTSSSKTNSKINMDYEKGSSNFSGVQIFTYTELQEATNNFDASKELGDGGFGTVYYGILKDGRQVAVKRLFENNYKRVEQFMNEVEILTMLRHQNLVTLYGSTSHNSRELLLVYEFIANGTVADHLHGARAKPGQLNWPSRMNIAMESASALTYLHASDIIHRDVKTTNILLDKYFGVKVADFGLSRLFPTNVTHVSTAPQGTPGYVDPEYYQCYQLTDKSDVYSFGVVLIELISSKPAVDTNRHRYEINLASMAINKIRNGELHEMVDPNLGFETDQVVRRMIISVAELAFRCLQQQREMRPSMVEVLEVLKGIKSEVYTVENAEVVDIPADDIGLLDDIPMISPDSTTTTSKDTITLEQAKSAIFSDEKFEEAEEKHDKSLGLFVQGGKKSGSGGAVGRAVGAGRVDRAGGAIARVAKEWKPVMKSTKVAEKEILKKEDVAQTYAVFEICKLKDDDDVIVDDDAHVIPKMESNLGVTQCG</sequence>
<evidence type="ECO:0000256" key="11">
    <source>
        <dbReference type="ARBA" id="ARBA00023180"/>
    </source>
</evidence>
<dbReference type="GO" id="GO:0030247">
    <property type="term" value="F:polysaccharide binding"/>
    <property type="evidence" value="ECO:0007669"/>
    <property type="project" value="InterPro"/>
</dbReference>
<dbReference type="InterPro" id="IPR017441">
    <property type="entry name" value="Protein_kinase_ATP_BS"/>
</dbReference>
<evidence type="ECO:0000256" key="6">
    <source>
        <dbReference type="ARBA" id="ARBA00022741"/>
    </source>
</evidence>
<dbReference type="Gene3D" id="3.30.200.20">
    <property type="entry name" value="Phosphorylase Kinase, domain 1"/>
    <property type="match status" value="1"/>
</dbReference>
<dbReference type="Pfam" id="PF07714">
    <property type="entry name" value="PK_Tyr_Ser-Thr"/>
    <property type="match status" value="1"/>
</dbReference>
<feature type="transmembrane region" description="Helical" evidence="13">
    <location>
        <begin position="12"/>
        <end position="30"/>
    </location>
</feature>
<keyword evidence="11" id="KW-0325">Glycoprotein</keyword>
<keyword evidence="9 13" id="KW-1133">Transmembrane helix</keyword>
<dbReference type="FunFam" id="3.30.200.20:FF:000162">
    <property type="entry name" value="Adenine nucleotide alpha hydrolase-like domain kinase"/>
    <property type="match status" value="1"/>
</dbReference>
<dbReference type="SUPFAM" id="SSF56112">
    <property type="entry name" value="Protein kinase-like (PK-like)"/>
    <property type="match status" value="1"/>
</dbReference>
<evidence type="ECO:0000313" key="15">
    <source>
        <dbReference type="EMBL" id="OVA05680.1"/>
    </source>
</evidence>
<evidence type="ECO:0000256" key="3">
    <source>
        <dbReference type="ARBA" id="ARBA00022679"/>
    </source>
</evidence>
<evidence type="ECO:0000256" key="5">
    <source>
        <dbReference type="ARBA" id="ARBA00022729"/>
    </source>
</evidence>
<dbReference type="InterPro" id="IPR008271">
    <property type="entry name" value="Ser/Thr_kinase_AS"/>
</dbReference>
<evidence type="ECO:0000256" key="8">
    <source>
        <dbReference type="ARBA" id="ARBA00022840"/>
    </source>
</evidence>
<keyword evidence="2" id="KW-0723">Serine/threonine-protein kinase</keyword>
<evidence type="ECO:0000256" key="4">
    <source>
        <dbReference type="ARBA" id="ARBA00022692"/>
    </source>
</evidence>